<evidence type="ECO:0000313" key="1">
    <source>
        <dbReference type="EMBL" id="KAK7471434.1"/>
    </source>
</evidence>
<sequence length="93" mass="10423">MPGGMTQGPCNFPSTVKFSEKIALDMIGLHDSSQYSKFRRRGRLPSSDLWHNLLQYLCTTDIPVAASPHGSARKTKHALLHRKINRSASDKQM</sequence>
<protein>
    <submittedName>
        <fullName evidence="1">Uncharacterized protein</fullName>
    </submittedName>
</protein>
<dbReference type="AlphaFoldDB" id="A0ABD0JDF2"/>
<gene>
    <name evidence="1" type="ORF">BaRGS_00035922</name>
</gene>
<comment type="caution">
    <text evidence="1">The sequence shown here is derived from an EMBL/GenBank/DDBJ whole genome shotgun (WGS) entry which is preliminary data.</text>
</comment>
<evidence type="ECO:0000313" key="2">
    <source>
        <dbReference type="Proteomes" id="UP001519460"/>
    </source>
</evidence>
<keyword evidence="2" id="KW-1185">Reference proteome</keyword>
<name>A0ABD0JDF2_9CAEN</name>
<dbReference type="EMBL" id="JACVVK020000493">
    <property type="protein sequence ID" value="KAK7471434.1"/>
    <property type="molecule type" value="Genomic_DNA"/>
</dbReference>
<accession>A0ABD0JDF2</accession>
<reference evidence="1 2" key="1">
    <citation type="journal article" date="2023" name="Sci. Data">
        <title>Genome assembly of the Korean intertidal mud-creeper Batillaria attramentaria.</title>
        <authorList>
            <person name="Patra A.K."/>
            <person name="Ho P.T."/>
            <person name="Jun S."/>
            <person name="Lee S.J."/>
            <person name="Kim Y."/>
            <person name="Won Y.J."/>
        </authorList>
    </citation>
    <scope>NUCLEOTIDE SEQUENCE [LARGE SCALE GENOMIC DNA]</scope>
    <source>
        <strain evidence="1">Wonlab-2016</strain>
    </source>
</reference>
<proteinExistence type="predicted"/>
<organism evidence="1 2">
    <name type="scientific">Batillaria attramentaria</name>
    <dbReference type="NCBI Taxonomy" id="370345"/>
    <lineage>
        <taxon>Eukaryota</taxon>
        <taxon>Metazoa</taxon>
        <taxon>Spiralia</taxon>
        <taxon>Lophotrochozoa</taxon>
        <taxon>Mollusca</taxon>
        <taxon>Gastropoda</taxon>
        <taxon>Caenogastropoda</taxon>
        <taxon>Sorbeoconcha</taxon>
        <taxon>Cerithioidea</taxon>
        <taxon>Batillariidae</taxon>
        <taxon>Batillaria</taxon>
    </lineage>
</organism>
<dbReference type="Proteomes" id="UP001519460">
    <property type="component" value="Unassembled WGS sequence"/>
</dbReference>